<dbReference type="PROSITE" id="PS50106">
    <property type="entry name" value="PDZ"/>
    <property type="match status" value="1"/>
</dbReference>
<dbReference type="InterPro" id="IPR001940">
    <property type="entry name" value="Peptidase_S1C"/>
</dbReference>
<dbReference type="InterPro" id="IPR001478">
    <property type="entry name" value="PDZ"/>
</dbReference>
<dbReference type="PANTHER" id="PTHR43343:SF3">
    <property type="entry name" value="PROTEASE DO-LIKE 8, CHLOROPLASTIC"/>
    <property type="match status" value="1"/>
</dbReference>
<dbReference type="PRINTS" id="PR00834">
    <property type="entry name" value="PROTEASES2C"/>
</dbReference>
<dbReference type="AlphaFoldDB" id="A0A1Z5JF73"/>
<feature type="signal peptide" evidence="6">
    <location>
        <begin position="1"/>
        <end position="19"/>
    </location>
</feature>
<feature type="chain" id="PRO_5012984061" description="PDZ domain-containing protein" evidence="6">
    <location>
        <begin position="20"/>
        <end position="418"/>
    </location>
</feature>
<dbReference type="FunFam" id="2.40.10.10:FF:000001">
    <property type="entry name" value="Periplasmic serine protease DegS"/>
    <property type="match status" value="1"/>
</dbReference>
<dbReference type="Pfam" id="PF13180">
    <property type="entry name" value="PDZ_2"/>
    <property type="match status" value="1"/>
</dbReference>
<dbReference type="SMART" id="SM00228">
    <property type="entry name" value="PDZ"/>
    <property type="match status" value="1"/>
</dbReference>
<reference evidence="8 9" key="1">
    <citation type="journal article" date="2015" name="Plant Cell">
        <title>Oil accumulation by the oleaginous diatom Fistulifera solaris as revealed by the genome and transcriptome.</title>
        <authorList>
            <person name="Tanaka T."/>
            <person name="Maeda Y."/>
            <person name="Veluchamy A."/>
            <person name="Tanaka M."/>
            <person name="Abida H."/>
            <person name="Marechal E."/>
            <person name="Bowler C."/>
            <person name="Muto M."/>
            <person name="Sunaga Y."/>
            <person name="Tanaka M."/>
            <person name="Yoshino T."/>
            <person name="Taniguchi T."/>
            <person name="Fukuda Y."/>
            <person name="Nemoto M."/>
            <person name="Matsumoto M."/>
            <person name="Wong P.S."/>
            <person name="Aburatani S."/>
            <person name="Fujibuchi W."/>
        </authorList>
    </citation>
    <scope>NUCLEOTIDE SEQUENCE [LARGE SCALE GENOMIC DNA]</scope>
    <source>
        <strain evidence="8 9">JPCC DA0580</strain>
    </source>
</reference>
<evidence type="ECO:0000259" key="7">
    <source>
        <dbReference type="PROSITE" id="PS50106"/>
    </source>
</evidence>
<evidence type="ECO:0000256" key="2">
    <source>
        <dbReference type="ARBA" id="ARBA00022670"/>
    </source>
</evidence>
<gene>
    <name evidence="8" type="ORF">FisN_13Lh084</name>
</gene>
<evidence type="ECO:0000256" key="6">
    <source>
        <dbReference type="SAM" id="SignalP"/>
    </source>
</evidence>
<dbReference type="InterPro" id="IPR039382">
    <property type="entry name" value="DEGP1/8_PDZ_dom"/>
</dbReference>
<keyword evidence="6" id="KW-0732">Signal</keyword>
<evidence type="ECO:0000256" key="5">
    <source>
        <dbReference type="ARBA" id="ARBA00023026"/>
    </source>
</evidence>
<proteinExistence type="inferred from homology"/>
<sequence>MIFIATLAAILLLSHKTLAWTEISTSRRPHSFCRLSSACNGDQEGCDASSNTRRHFLYSLPAVSSLLSVPQSARALSESESKRIAIFEKTAPSVVFLDTFTERRDQFSPNIMEVPLGSGSGFVWDKEGHIVTNYHVVRNALTAQIAILTDAACQQSCKNDVPIPYTSMRGSSSFGNGNIARSVFKAKVVGVDPSKDIAVLKVDAPPELLQPIAVGTSKGLKVGQTALAIGNPFGLDHTLTTGIVSGLGREVRSPIGRPISNVIQTDAAINPGNSGGPLLDSSGKLIGMNTAIYSPSGASSGIGFAIPSDTIKFVVETLIRDGRVVRPIIGISYLESRQARSLGITNGVLILDVPPGSPAAAAGLKGTRRTENGLIEIGDIIIQVGNTKINREADLFEALEDLQPGDVVEVKVNRLMAK</sequence>
<dbReference type="InterPro" id="IPR043504">
    <property type="entry name" value="Peptidase_S1_PA_chymotrypsin"/>
</dbReference>
<name>A0A1Z5JF73_FISSO</name>
<dbReference type="InterPro" id="IPR036034">
    <property type="entry name" value="PDZ_sf"/>
</dbReference>
<dbReference type="InterPro" id="IPR009003">
    <property type="entry name" value="Peptidase_S1_PA"/>
</dbReference>
<dbReference type="CDD" id="cd00990">
    <property type="entry name" value="cpPDZ_AtDEGP1-like"/>
    <property type="match status" value="1"/>
</dbReference>
<dbReference type="PANTHER" id="PTHR43343">
    <property type="entry name" value="PEPTIDASE S12"/>
    <property type="match status" value="1"/>
</dbReference>
<dbReference type="GO" id="GO:0006508">
    <property type="term" value="P:proteolysis"/>
    <property type="evidence" value="ECO:0007669"/>
    <property type="project" value="UniProtKB-KW"/>
</dbReference>
<dbReference type="GO" id="GO:0004252">
    <property type="term" value="F:serine-type endopeptidase activity"/>
    <property type="evidence" value="ECO:0007669"/>
    <property type="project" value="InterPro"/>
</dbReference>
<accession>A0A1Z5JF73</accession>
<dbReference type="Gene3D" id="2.30.42.10">
    <property type="match status" value="1"/>
</dbReference>
<keyword evidence="3" id="KW-0378">Hydrolase</keyword>
<evidence type="ECO:0000313" key="8">
    <source>
        <dbReference type="EMBL" id="GAX12619.1"/>
    </source>
</evidence>
<dbReference type="SUPFAM" id="SSF50156">
    <property type="entry name" value="PDZ domain-like"/>
    <property type="match status" value="1"/>
</dbReference>
<dbReference type="Pfam" id="PF13365">
    <property type="entry name" value="Trypsin_2"/>
    <property type="match status" value="1"/>
</dbReference>
<keyword evidence="2" id="KW-0645">Protease</keyword>
<evidence type="ECO:0000256" key="3">
    <source>
        <dbReference type="ARBA" id="ARBA00022801"/>
    </source>
</evidence>
<evidence type="ECO:0000256" key="4">
    <source>
        <dbReference type="ARBA" id="ARBA00022825"/>
    </source>
</evidence>
<evidence type="ECO:0000313" key="9">
    <source>
        <dbReference type="Proteomes" id="UP000198406"/>
    </source>
</evidence>
<keyword evidence="4" id="KW-0720">Serine protease</keyword>
<dbReference type="InParanoid" id="A0A1Z5JF73"/>
<dbReference type="InterPro" id="IPR051201">
    <property type="entry name" value="Chloro_Bact_Ser_Proteases"/>
</dbReference>
<keyword evidence="9" id="KW-1185">Reference proteome</keyword>
<dbReference type="SUPFAM" id="SSF50494">
    <property type="entry name" value="Trypsin-like serine proteases"/>
    <property type="match status" value="1"/>
</dbReference>
<dbReference type="Gene3D" id="2.40.10.10">
    <property type="entry name" value="Trypsin-like serine proteases"/>
    <property type="match status" value="2"/>
</dbReference>
<keyword evidence="5" id="KW-0843">Virulence</keyword>
<evidence type="ECO:0000256" key="1">
    <source>
        <dbReference type="ARBA" id="ARBA00010541"/>
    </source>
</evidence>
<dbReference type="Proteomes" id="UP000198406">
    <property type="component" value="Unassembled WGS sequence"/>
</dbReference>
<organism evidence="8 9">
    <name type="scientific">Fistulifera solaris</name>
    <name type="common">Oleaginous diatom</name>
    <dbReference type="NCBI Taxonomy" id="1519565"/>
    <lineage>
        <taxon>Eukaryota</taxon>
        <taxon>Sar</taxon>
        <taxon>Stramenopiles</taxon>
        <taxon>Ochrophyta</taxon>
        <taxon>Bacillariophyta</taxon>
        <taxon>Bacillariophyceae</taxon>
        <taxon>Bacillariophycidae</taxon>
        <taxon>Naviculales</taxon>
        <taxon>Naviculaceae</taxon>
        <taxon>Fistulifera</taxon>
    </lineage>
</organism>
<dbReference type="OrthoDB" id="4217619at2759"/>
<protein>
    <recommendedName>
        <fullName evidence="7">PDZ domain-containing protein</fullName>
    </recommendedName>
</protein>
<comment type="caution">
    <text evidence="8">The sequence shown here is derived from an EMBL/GenBank/DDBJ whole genome shotgun (WGS) entry which is preliminary data.</text>
</comment>
<comment type="similarity">
    <text evidence="1">Belongs to the peptidase S1C family.</text>
</comment>
<dbReference type="EMBL" id="BDSP01000053">
    <property type="protein sequence ID" value="GAX12619.1"/>
    <property type="molecule type" value="Genomic_DNA"/>
</dbReference>
<feature type="domain" description="PDZ" evidence="7">
    <location>
        <begin position="315"/>
        <end position="403"/>
    </location>
</feature>